<protein>
    <submittedName>
        <fullName evidence="12">TAAR3 protein</fullName>
    </submittedName>
</protein>
<reference evidence="12" key="1">
    <citation type="journal article" date="2021" name="Cell">
        <title>Tracing the genetic footprints of vertebrate landing in non-teleost ray-finned fishes.</title>
        <authorList>
            <person name="Bi X."/>
            <person name="Wang K."/>
            <person name="Yang L."/>
            <person name="Pan H."/>
            <person name="Jiang H."/>
            <person name="Wei Q."/>
            <person name="Fang M."/>
            <person name="Yu H."/>
            <person name="Zhu C."/>
            <person name="Cai Y."/>
            <person name="He Y."/>
            <person name="Gan X."/>
            <person name="Zeng H."/>
            <person name="Yu D."/>
            <person name="Zhu Y."/>
            <person name="Jiang H."/>
            <person name="Qiu Q."/>
            <person name="Yang H."/>
            <person name="Zhang Y.E."/>
            <person name="Wang W."/>
            <person name="Zhu M."/>
            <person name="He S."/>
            <person name="Zhang G."/>
        </authorList>
    </citation>
    <scope>NUCLEOTIDE SEQUENCE</scope>
    <source>
        <strain evidence="12">Pddl_001</strain>
    </source>
</reference>
<dbReference type="Pfam" id="PF00001">
    <property type="entry name" value="7tm_1"/>
    <property type="match status" value="2"/>
</dbReference>
<dbReference type="EMBL" id="JAAWVQ010156668">
    <property type="protein sequence ID" value="MBN3286267.1"/>
    <property type="molecule type" value="Genomic_DNA"/>
</dbReference>
<feature type="transmembrane region" description="Helical" evidence="10">
    <location>
        <begin position="169"/>
        <end position="193"/>
    </location>
</feature>
<dbReference type="Proteomes" id="UP001166093">
    <property type="component" value="Unassembled WGS sequence"/>
</dbReference>
<feature type="domain" description="G-protein coupled receptors family 1 profile" evidence="11">
    <location>
        <begin position="1"/>
        <end position="136"/>
    </location>
</feature>
<keyword evidence="4 10" id="KW-1133">Transmembrane helix</keyword>
<dbReference type="PROSITE" id="PS00237">
    <property type="entry name" value="G_PROTEIN_RECEP_F1_1"/>
    <property type="match status" value="1"/>
</dbReference>
<feature type="domain" description="G-protein coupled receptors family 1 profile" evidence="11">
    <location>
        <begin position="184"/>
        <end position="449"/>
    </location>
</feature>
<dbReference type="PROSITE" id="PS50262">
    <property type="entry name" value="G_PROTEIN_RECEP_F1_2"/>
    <property type="match status" value="2"/>
</dbReference>
<feature type="non-terminal residue" evidence="12">
    <location>
        <position position="495"/>
    </location>
</feature>
<evidence type="ECO:0000256" key="9">
    <source>
        <dbReference type="RuleBase" id="RU000688"/>
    </source>
</evidence>
<dbReference type="SMART" id="SM01381">
    <property type="entry name" value="7TM_GPCR_Srsx"/>
    <property type="match status" value="1"/>
</dbReference>
<organism evidence="12 13">
    <name type="scientific">Polyodon spathula</name>
    <name type="common">North American paddlefish</name>
    <name type="synonym">Squalus spathula</name>
    <dbReference type="NCBI Taxonomy" id="7913"/>
    <lineage>
        <taxon>Eukaryota</taxon>
        <taxon>Metazoa</taxon>
        <taxon>Chordata</taxon>
        <taxon>Craniata</taxon>
        <taxon>Vertebrata</taxon>
        <taxon>Euteleostomi</taxon>
        <taxon>Actinopterygii</taxon>
        <taxon>Chondrostei</taxon>
        <taxon>Acipenseriformes</taxon>
        <taxon>Polyodontidae</taxon>
        <taxon>Polyodon</taxon>
    </lineage>
</organism>
<proteinExistence type="inferred from homology"/>
<keyword evidence="6 10" id="KW-0472">Membrane</keyword>
<comment type="subcellular location">
    <subcellularLocation>
        <location evidence="1">Cell membrane</location>
        <topology evidence="1">Multi-pass membrane protein</topology>
    </subcellularLocation>
</comment>
<feature type="transmembrane region" description="Helical" evidence="10">
    <location>
        <begin position="429"/>
        <end position="448"/>
    </location>
</feature>
<dbReference type="PANTHER" id="PTHR24248:SF66">
    <property type="entry name" value="OCTOPAMINE RECEPTOR BETA-3R"/>
    <property type="match status" value="1"/>
</dbReference>
<dbReference type="PANTHER" id="PTHR24248">
    <property type="entry name" value="ADRENERGIC RECEPTOR-RELATED G-PROTEIN COUPLED RECEPTOR"/>
    <property type="match status" value="1"/>
</dbReference>
<evidence type="ECO:0000256" key="8">
    <source>
        <dbReference type="ARBA" id="ARBA00023224"/>
    </source>
</evidence>
<keyword evidence="3 9" id="KW-0812">Transmembrane</keyword>
<dbReference type="InterPro" id="IPR000276">
    <property type="entry name" value="GPCR_Rhodpsn"/>
</dbReference>
<dbReference type="CDD" id="cd15055">
    <property type="entry name" value="7tmA_TAARs"/>
    <property type="match status" value="1"/>
</dbReference>
<evidence type="ECO:0000313" key="13">
    <source>
        <dbReference type="Proteomes" id="UP001166093"/>
    </source>
</evidence>
<keyword evidence="2" id="KW-1003">Cell membrane</keyword>
<evidence type="ECO:0000256" key="6">
    <source>
        <dbReference type="ARBA" id="ARBA00023136"/>
    </source>
</evidence>
<feature type="transmembrane region" description="Helical" evidence="10">
    <location>
        <begin position="243"/>
        <end position="266"/>
    </location>
</feature>
<feature type="transmembrane region" description="Helical" evidence="10">
    <location>
        <begin position="69"/>
        <end position="95"/>
    </location>
</feature>
<keyword evidence="8 9" id="KW-0807">Transducer</keyword>
<evidence type="ECO:0000256" key="1">
    <source>
        <dbReference type="ARBA" id="ARBA00004651"/>
    </source>
</evidence>
<name>A0ABS2YK05_POLSP</name>
<evidence type="ECO:0000256" key="10">
    <source>
        <dbReference type="SAM" id="Phobius"/>
    </source>
</evidence>
<evidence type="ECO:0000313" key="12">
    <source>
        <dbReference type="EMBL" id="MBN3286267.1"/>
    </source>
</evidence>
<sequence length="495" mass="55973">MSLCAISIDRYIGVRFSLQYPTIVTEKRAILALLGVWVLAMVISIGPLLGWKEPAPQDEKVCSITEEPFYALFSSLGSFYIPLIVILAMYFRVYIVAKRTTKNLEAGVMKERQKKAAKTLGIVVGMFILCWLPFFLALPIGSEFSLEGILNHTLSRSEAGVLEEVGRGFLASTLIAITLIAVLGNLLVIISIAYFKKLQTPTNTFLLSLAVSDFLVGVLVMPFSLVRTVDSWKFGETFCKVHFILDVTFCTTSIYNLSCIAFDRYFTVRDPLRYTYRMSTSRMAKILFLCWILPLLVSCVPVVLDLHVKGTEKLLKEFGPNICILVVNIPYAVVASMLCFYIPAAIMLAAYGKLFRVARKQARQIDTVENQVNSRIFCPLRARQRFTMKKERKATKTLSIIMGVFLVCWLPFFIVNIINPFMGYSTSPIVLEVFLWLGYINSSMNPFLHGFFNKSFRRAFVIILGCKMIGRQFQDSDLSGDTRRQAHTELSTFSR</sequence>
<feature type="transmembrane region" description="Helical" evidence="10">
    <location>
        <begin position="398"/>
        <end position="417"/>
    </location>
</feature>
<dbReference type="SUPFAM" id="SSF81321">
    <property type="entry name" value="Family A G protein-coupled receptor-like"/>
    <property type="match status" value="2"/>
</dbReference>
<evidence type="ECO:0000256" key="4">
    <source>
        <dbReference type="ARBA" id="ARBA00022989"/>
    </source>
</evidence>
<dbReference type="InterPro" id="IPR017452">
    <property type="entry name" value="GPCR_Rhodpsn_7TM"/>
</dbReference>
<feature type="transmembrane region" description="Helical" evidence="10">
    <location>
        <begin position="324"/>
        <end position="351"/>
    </location>
</feature>
<evidence type="ECO:0000256" key="3">
    <source>
        <dbReference type="ARBA" id="ARBA00022692"/>
    </source>
</evidence>
<feature type="transmembrane region" description="Helical" evidence="10">
    <location>
        <begin position="205"/>
        <end position="223"/>
    </location>
</feature>
<accession>A0ABS2YK05</accession>
<feature type="transmembrane region" description="Helical" evidence="10">
    <location>
        <begin position="116"/>
        <end position="138"/>
    </location>
</feature>
<feature type="transmembrane region" description="Helical" evidence="10">
    <location>
        <begin position="286"/>
        <end position="304"/>
    </location>
</feature>
<keyword evidence="5 9" id="KW-0297">G-protein coupled receptor</keyword>
<gene>
    <name evidence="12" type="primary">Taar3</name>
    <name evidence="12" type="ORF">GTO93_0008699</name>
</gene>
<comment type="similarity">
    <text evidence="9">Belongs to the G-protein coupled receptor 1 family.</text>
</comment>
<evidence type="ECO:0000256" key="7">
    <source>
        <dbReference type="ARBA" id="ARBA00023170"/>
    </source>
</evidence>
<keyword evidence="13" id="KW-1185">Reference proteome</keyword>
<evidence type="ECO:0000256" key="5">
    <source>
        <dbReference type="ARBA" id="ARBA00023040"/>
    </source>
</evidence>
<evidence type="ECO:0000259" key="11">
    <source>
        <dbReference type="PROSITE" id="PS50262"/>
    </source>
</evidence>
<evidence type="ECO:0000256" key="2">
    <source>
        <dbReference type="ARBA" id="ARBA00022475"/>
    </source>
</evidence>
<feature type="non-terminal residue" evidence="12">
    <location>
        <position position="1"/>
    </location>
</feature>
<feature type="transmembrane region" description="Helical" evidence="10">
    <location>
        <begin position="29"/>
        <end position="49"/>
    </location>
</feature>
<dbReference type="PRINTS" id="PR00237">
    <property type="entry name" value="GPCRRHODOPSN"/>
</dbReference>
<dbReference type="Gene3D" id="1.20.1070.10">
    <property type="entry name" value="Rhodopsin 7-helix transmembrane proteins"/>
    <property type="match status" value="2"/>
</dbReference>
<comment type="caution">
    <text evidence="12">The sequence shown here is derived from an EMBL/GenBank/DDBJ whole genome shotgun (WGS) entry which is preliminary data.</text>
</comment>
<keyword evidence="7 9" id="KW-0675">Receptor</keyword>